<sequence>MDYSTSGFFADVTVAFAGIMLIVTGGFDVLHGIAAIGEPDFYAAGSDYTFRFSVTAWGWIHLVLGLVTVLIGVALLRGARWARVVGIVLAVIGAMSNFLSIPAYPWWSMITIGIYVLVIWSLTVQMKDYRR</sequence>
<feature type="transmembrane region" description="Helical" evidence="1">
    <location>
        <begin position="81"/>
        <end position="100"/>
    </location>
</feature>
<proteinExistence type="predicted"/>
<gene>
    <name evidence="3" type="ORF">GON03_00675</name>
</gene>
<keyword evidence="1" id="KW-0472">Membrane</keyword>
<keyword evidence="1" id="KW-1133">Transmembrane helix</keyword>
<evidence type="ECO:0000313" key="3">
    <source>
        <dbReference type="EMBL" id="MVQ47677.1"/>
    </source>
</evidence>
<feature type="transmembrane region" description="Helical" evidence="1">
    <location>
        <begin position="106"/>
        <end position="124"/>
    </location>
</feature>
<protein>
    <recommendedName>
        <fullName evidence="2">DUF7144 domain-containing protein</fullName>
    </recommendedName>
</protein>
<dbReference type="Proteomes" id="UP000473525">
    <property type="component" value="Unassembled WGS sequence"/>
</dbReference>
<accession>A0A6L6XLR2</accession>
<feature type="transmembrane region" description="Helical" evidence="1">
    <location>
        <begin position="12"/>
        <end position="36"/>
    </location>
</feature>
<evidence type="ECO:0000256" key="1">
    <source>
        <dbReference type="SAM" id="Phobius"/>
    </source>
</evidence>
<dbReference type="AlphaFoldDB" id="A0A6L6XLR2"/>
<dbReference type="InterPro" id="IPR055568">
    <property type="entry name" value="DUF7144"/>
</dbReference>
<evidence type="ECO:0000313" key="4">
    <source>
        <dbReference type="Proteomes" id="UP000473525"/>
    </source>
</evidence>
<feature type="domain" description="DUF7144" evidence="2">
    <location>
        <begin position="14"/>
        <end position="125"/>
    </location>
</feature>
<organism evidence="3 4">
    <name type="scientific">Nocardioides agri</name>
    <dbReference type="NCBI Taxonomy" id="2682843"/>
    <lineage>
        <taxon>Bacteria</taxon>
        <taxon>Bacillati</taxon>
        <taxon>Actinomycetota</taxon>
        <taxon>Actinomycetes</taxon>
        <taxon>Propionibacteriales</taxon>
        <taxon>Nocardioidaceae</taxon>
        <taxon>Nocardioides</taxon>
    </lineage>
</organism>
<evidence type="ECO:0000259" key="2">
    <source>
        <dbReference type="Pfam" id="PF23636"/>
    </source>
</evidence>
<feature type="transmembrane region" description="Helical" evidence="1">
    <location>
        <begin position="56"/>
        <end position="76"/>
    </location>
</feature>
<name>A0A6L6XLR2_9ACTN</name>
<keyword evidence="1" id="KW-0812">Transmembrane</keyword>
<reference evidence="3 4" key="1">
    <citation type="submission" date="2019-12" db="EMBL/GenBank/DDBJ databases">
        <authorList>
            <person name="Huq M.A."/>
        </authorList>
    </citation>
    <scope>NUCLEOTIDE SEQUENCE [LARGE SCALE GENOMIC DNA]</scope>
    <source>
        <strain evidence="3 4">MAH-18</strain>
    </source>
</reference>
<keyword evidence="4" id="KW-1185">Reference proteome</keyword>
<comment type="caution">
    <text evidence="3">The sequence shown here is derived from an EMBL/GenBank/DDBJ whole genome shotgun (WGS) entry which is preliminary data.</text>
</comment>
<dbReference type="EMBL" id="WSEK01000003">
    <property type="protein sequence ID" value="MVQ47677.1"/>
    <property type="molecule type" value="Genomic_DNA"/>
</dbReference>
<dbReference type="Pfam" id="PF23636">
    <property type="entry name" value="DUF7144"/>
    <property type="match status" value="1"/>
</dbReference>